<dbReference type="Gene3D" id="3.30.300.30">
    <property type="match status" value="1"/>
</dbReference>
<sequence length="543" mass="59414">MPEQLKKIIAALPMAQLRKWALPAGGALVALLLALALLWRGDSHYTALFGSQENIPVSQVIEILSGEKIPYRIEPESGHILVAESKLPQARMALAAKGIAALRPEGYGLMDKEEMLGSSQFIQNVRFRRSLEGELAQSIMAIDAVENARVHLGISEASSFVLSNRPQSRASVMVRLKYGQHLNDEQVAAIVNLVAGSVPGMEAASVRVVDQQGELLSADLDQDTAVAGNKRINERVQQIRQQTERNITNLLNSVVGPSNFRVSVVPQVDFSQVDETQERYLGEPRISNENIQQENTTDELAVGIPGSLSNRPAAQANNNNNQPALSTRNQAQRQYAWDRDIRSVRHPGFKLEKLSVAVVLNQAAPTLAEWNSEKQTQLNQLLANAAGIDAQRGDVMTLSLMHFTAADTVSEPVEAWWEKQSTIDWAIRGGIGLLALLVVVFGILPLLRRVARSPAASTAGTATLPSESGFIDDENSDNRDETTLNAALSRSAFQNEDHLPAQSSGLETKIEHLQMLARSETDRVAEVIKQWIISNERSTNKSS</sequence>
<feature type="transmembrane region" description="Helical" evidence="14">
    <location>
        <begin position="425"/>
        <end position="447"/>
    </location>
</feature>
<keyword evidence="17" id="KW-0969">Cilium</keyword>
<accession>A0A6M8UD88</accession>
<dbReference type="NCBIfam" id="TIGR00206">
    <property type="entry name" value="fliF"/>
    <property type="match status" value="1"/>
</dbReference>
<evidence type="ECO:0000256" key="12">
    <source>
        <dbReference type="PIRNR" id="PIRNR004862"/>
    </source>
</evidence>
<evidence type="ECO:0000256" key="8">
    <source>
        <dbReference type="ARBA" id="ARBA00022989"/>
    </source>
</evidence>
<keyword evidence="7 14" id="KW-0812">Transmembrane</keyword>
<keyword evidence="17" id="KW-0966">Cell projection</keyword>
<proteinExistence type="inferred from homology"/>
<reference evidence="17 18" key="1">
    <citation type="submission" date="2020-06" db="EMBL/GenBank/DDBJ databases">
        <title>Genome sequence of Paramixta manurensis strain PD-1.</title>
        <authorList>
            <person name="Lee C.W."/>
            <person name="Kim J."/>
        </authorList>
    </citation>
    <scope>NUCLEOTIDE SEQUENCE [LARGE SCALE GENOMIC DNA]</scope>
    <source>
        <strain evidence="17 18">PD-1</strain>
    </source>
</reference>
<feature type="domain" description="Flagellar M-ring N-terminal" evidence="15">
    <location>
        <begin position="43"/>
        <end position="217"/>
    </location>
</feature>
<dbReference type="InterPro" id="IPR045851">
    <property type="entry name" value="AMP-bd_C_sf"/>
</dbReference>
<dbReference type="PIRSF" id="PIRSF004862">
    <property type="entry name" value="FliF"/>
    <property type="match status" value="1"/>
</dbReference>
<feature type="region of interest" description="Disordered" evidence="13">
    <location>
        <begin position="457"/>
        <end position="479"/>
    </location>
</feature>
<feature type="compositionally biased region" description="Low complexity" evidence="13">
    <location>
        <begin position="312"/>
        <end position="324"/>
    </location>
</feature>
<feature type="compositionally biased region" description="Polar residues" evidence="13">
    <location>
        <begin position="457"/>
        <end position="466"/>
    </location>
</feature>
<dbReference type="InterPro" id="IPR043427">
    <property type="entry name" value="YscJ/FliF"/>
</dbReference>
<dbReference type="PANTHER" id="PTHR30046:SF0">
    <property type="entry name" value="FLAGELLAR M-RING PROTEIN"/>
    <property type="match status" value="1"/>
</dbReference>
<dbReference type="GO" id="GO:0003774">
    <property type="term" value="F:cytoskeletal motor activity"/>
    <property type="evidence" value="ECO:0007669"/>
    <property type="project" value="InterPro"/>
</dbReference>
<comment type="subunit">
    <text evidence="11">The basal body constitutes a major portion of the flagellar organelle and consists of four rings (L,P,S, and M) mounted on a central rod. The M ring is integral to the inner membrane of the cell and may be connected to the flagellar rod via the S ring. The S (supramembrane ring) lies just distal to the M ring. The L and P rings lie in the outer membrane and the periplasmic space, respectively.</text>
</comment>
<evidence type="ECO:0000256" key="9">
    <source>
        <dbReference type="ARBA" id="ARBA00023136"/>
    </source>
</evidence>
<evidence type="ECO:0000256" key="11">
    <source>
        <dbReference type="ARBA" id="ARBA00025936"/>
    </source>
</evidence>
<feature type="region of interest" description="Disordered" evidence="13">
    <location>
        <begin position="306"/>
        <end position="332"/>
    </location>
</feature>
<dbReference type="Pfam" id="PF01514">
    <property type="entry name" value="YscJ_FliF"/>
    <property type="match status" value="1"/>
</dbReference>
<dbReference type="InterPro" id="IPR006182">
    <property type="entry name" value="FliF_N_dom"/>
</dbReference>
<keyword evidence="10 12" id="KW-0975">Bacterial flagellum</keyword>
<dbReference type="GO" id="GO:0071973">
    <property type="term" value="P:bacterial-type flagellum-dependent cell motility"/>
    <property type="evidence" value="ECO:0007669"/>
    <property type="project" value="InterPro"/>
</dbReference>
<evidence type="ECO:0000259" key="16">
    <source>
        <dbReference type="Pfam" id="PF08345"/>
    </source>
</evidence>
<keyword evidence="8 14" id="KW-1133">Transmembrane helix</keyword>
<dbReference type="GO" id="GO:0005886">
    <property type="term" value="C:plasma membrane"/>
    <property type="evidence" value="ECO:0007669"/>
    <property type="project" value="UniProtKB-SubCell"/>
</dbReference>
<evidence type="ECO:0000256" key="2">
    <source>
        <dbReference type="ARBA" id="ARBA00004117"/>
    </source>
</evidence>
<evidence type="ECO:0000256" key="13">
    <source>
        <dbReference type="SAM" id="MobiDB-lite"/>
    </source>
</evidence>
<protein>
    <recommendedName>
        <fullName evidence="5 12">Flagellar M-ring protein</fullName>
    </recommendedName>
</protein>
<keyword evidence="18" id="KW-1185">Reference proteome</keyword>
<evidence type="ECO:0000259" key="15">
    <source>
        <dbReference type="Pfam" id="PF01514"/>
    </source>
</evidence>
<evidence type="ECO:0000313" key="18">
    <source>
        <dbReference type="Proteomes" id="UP000505325"/>
    </source>
</evidence>
<keyword evidence="17" id="KW-0282">Flagellum</keyword>
<dbReference type="EMBL" id="CP054212">
    <property type="protein sequence ID" value="QKJ85610.1"/>
    <property type="molecule type" value="Genomic_DNA"/>
</dbReference>
<comment type="subcellular location">
    <subcellularLocation>
        <location evidence="2 12">Bacterial flagellum basal body</location>
    </subcellularLocation>
    <subcellularLocation>
        <location evidence="3">Cell membrane</location>
        <topology evidence="3">Multi-pass membrane protein</topology>
    </subcellularLocation>
</comment>
<evidence type="ECO:0000256" key="4">
    <source>
        <dbReference type="ARBA" id="ARBA00007971"/>
    </source>
</evidence>
<dbReference type="AlphaFoldDB" id="A0A6M8UD88"/>
<dbReference type="PRINTS" id="PR01009">
    <property type="entry name" value="FLGMRINGFLIF"/>
</dbReference>
<feature type="transmembrane region" description="Helical" evidence="14">
    <location>
        <begin position="20"/>
        <end position="39"/>
    </location>
</feature>
<dbReference type="KEGG" id="pmak:PMPD1_0638"/>
<dbReference type="Proteomes" id="UP000505325">
    <property type="component" value="Chromosome"/>
</dbReference>
<feature type="domain" description="Flagellar M-ring C-terminal" evidence="16">
    <location>
        <begin position="251"/>
        <end position="403"/>
    </location>
</feature>
<evidence type="ECO:0000256" key="3">
    <source>
        <dbReference type="ARBA" id="ARBA00004651"/>
    </source>
</evidence>
<dbReference type="PANTHER" id="PTHR30046">
    <property type="entry name" value="FLAGELLAR M-RING PROTEIN"/>
    <property type="match status" value="1"/>
</dbReference>
<name>A0A6M8UD88_9GAMM</name>
<keyword evidence="9 14" id="KW-0472">Membrane</keyword>
<dbReference type="InterPro" id="IPR013556">
    <property type="entry name" value="Flag_M-ring_C"/>
</dbReference>
<evidence type="ECO:0000256" key="10">
    <source>
        <dbReference type="ARBA" id="ARBA00023143"/>
    </source>
</evidence>
<evidence type="ECO:0000256" key="5">
    <source>
        <dbReference type="ARBA" id="ARBA00017949"/>
    </source>
</evidence>
<evidence type="ECO:0000313" key="17">
    <source>
        <dbReference type="EMBL" id="QKJ85610.1"/>
    </source>
</evidence>
<organism evidence="17 18">
    <name type="scientific">Paramixta manurensis</name>
    <dbReference type="NCBI Taxonomy" id="2740817"/>
    <lineage>
        <taxon>Bacteria</taxon>
        <taxon>Pseudomonadati</taxon>
        <taxon>Pseudomonadota</taxon>
        <taxon>Gammaproteobacteria</taxon>
        <taxon>Enterobacterales</taxon>
        <taxon>Erwiniaceae</taxon>
        <taxon>Paramixta</taxon>
    </lineage>
</organism>
<evidence type="ECO:0000256" key="6">
    <source>
        <dbReference type="ARBA" id="ARBA00022475"/>
    </source>
</evidence>
<dbReference type="GO" id="GO:0009431">
    <property type="term" value="C:bacterial-type flagellum basal body, MS ring"/>
    <property type="evidence" value="ECO:0007669"/>
    <property type="project" value="InterPro"/>
</dbReference>
<evidence type="ECO:0000256" key="1">
    <source>
        <dbReference type="ARBA" id="ARBA00003820"/>
    </source>
</evidence>
<evidence type="ECO:0000256" key="14">
    <source>
        <dbReference type="SAM" id="Phobius"/>
    </source>
</evidence>
<dbReference type="InterPro" id="IPR000067">
    <property type="entry name" value="FlgMring_FliF"/>
</dbReference>
<dbReference type="GO" id="GO:0046872">
    <property type="term" value="F:metal ion binding"/>
    <property type="evidence" value="ECO:0007669"/>
    <property type="project" value="InterPro"/>
</dbReference>
<dbReference type="SUPFAM" id="SSF63411">
    <property type="entry name" value="LuxS/MPP-like metallohydrolase"/>
    <property type="match status" value="1"/>
</dbReference>
<keyword evidence="6" id="KW-1003">Cell membrane</keyword>
<evidence type="ECO:0000256" key="7">
    <source>
        <dbReference type="ARBA" id="ARBA00022692"/>
    </source>
</evidence>
<dbReference type="Pfam" id="PF08345">
    <property type="entry name" value="YscJ_FliF_C"/>
    <property type="match status" value="1"/>
</dbReference>
<comment type="similarity">
    <text evidence="4 12">Belongs to the FliF family.</text>
</comment>
<comment type="function">
    <text evidence="1 12">The M ring may be actively involved in energy transduction.</text>
</comment>
<dbReference type="InterPro" id="IPR011249">
    <property type="entry name" value="Metalloenz_LuxS/M16"/>
</dbReference>
<gene>
    <name evidence="17" type="ORF">PMPD1_0638</name>
</gene>